<dbReference type="PANTHER" id="PTHR31896">
    <property type="entry name" value="FAMILY REGULATORY PROTEIN, PUTATIVE (AFU_ORTHOLOGUE AFUA_3G14730)-RELATED"/>
    <property type="match status" value="1"/>
</dbReference>
<dbReference type="Gramene" id="TraesMAC1A03G00002680.1">
    <property type="protein sequence ID" value="TraesMAC1A03G00002680.1.CDS1"/>
    <property type="gene ID" value="TraesMAC1A03G00002680"/>
</dbReference>
<dbReference type="OMA" id="WWHPALL"/>
<accession>A0A3B5XT05</accession>
<dbReference type="GeneID" id="123063363"/>
<dbReference type="Gramene" id="TraesCS1A02G008500.1">
    <property type="protein sequence ID" value="TraesCS1A02G008500.1.cds1"/>
    <property type="gene ID" value="TraesCS1A02G008500"/>
</dbReference>
<dbReference type="Gramene" id="TraesCS1A03G0023600.1">
    <property type="protein sequence ID" value="TraesCS1A03G0023600.1.CDS1"/>
    <property type="gene ID" value="TraesCS1A03G0023600"/>
</dbReference>
<evidence type="ECO:0008006" key="4">
    <source>
        <dbReference type="Google" id="ProtNLM"/>
    </source>
</evidence>
<reference evidence="2" key="2">
    <citation type="submission" date="2018-10" db="UniProtKB">
        <authorList>
            <consortium name="EnsemblPlants"/>
        </authorList>
    </citation>
    <scope>IDENTIFICATION</scope>
</reference>
<dbReference type="SMR" id="A0A3B5XT05"/>
<sequence length="472" mass="50556">MATEASASACQHGVRIVSRRMVRPASDGETETTTKPKSTETVHLTPWDLQMLTVDYIQMGVLLPRPPTPTTAEHMVDHLAQSLARAVARFYPYAGRLATEEHTGGSVTVSLQCTGHGAEFVHAVAADTNVADVAGSLSIPSVVWSFFPLNGLVGADAAVGSRSGSRIPVLAAQVTELADGVFVAISLNHGVADGTAFWHLFNTWSEISRSSWNGSSEAIATPEPVLERWFPDGCPVPVPLPFPTLDHAVRRFHGPPVEECFLAFSAESIRSLKARANAEISGTATVSSLQSLLAHLWLAVTRARRLRPEQETSYTLAVSCRGRVKRVPQLYSGNSMVRCATAKVAAGEILRGGLRSAAWRLNRAVASCDEAALVGSTAAWHTEPPFAYLVGWWHPALLVTGNSPRFDVFGNDFGWGRPVAVRSGGGNKVDGRATVYELGREGGIGMELCLAPEALARLIADDEFMALLNQGQ</sequence>
<dbReference type="EnsemblPlants" id="TraesCS1A02G008500.1">
    <property type="protein sequence ID" value="TraesCS1A02G008500.1.cds1"/>
    <property type="gene ID" value="TraesCS1A02G008500"/>
</dbReference>
<dbReference type="Gramene" id="TraesJAG1A03G00002580.1">
    <property type="protein sequence ID" value="TraesJAG1A03G00002580.1.CDS1"/>
    <property type="gene ID" value="TraesJAG1A03G00002580"/>
</dbReference>
<reference evidence="2" key="1">
    <citation type="submission" date="2018-08" db="EMBL/GenBank/DDBJ databases">
        <authorList>
            <person name="Rossello M."/>
        </authorList>
    </citation>
    <scope>NUCLEOTIDE SEQUENCE [LARGE SCALE GENOMIC DNA]</scope>
    <source>
        <strain evidence="2">cv. Chinese Spring</strain>
    </source>
</reference>
<dbReference type="Pfam" id="PF02458">
    <property type="entry name" value="Transferase"/>
    <property type="match status" value="1"/>
</dbReference>
<keyword evidence="3" id="KW-1185">Reference proteome</keyword>
<evidence type="ECO:0000313" key="3">
    <source>
        <dbReference type="Proteomes" id="UP000019116"/>
    </source>
</evidence>
<dbReference type="Gramene" id="TraesJUL1A03G00006130.1">
    <property type="protein sequence ID" value="TraesJUL1A03G00006130.1.CDS1"/>
    <property type="gene ID" value="TraesJUL1A03G00006130"/>
</dbReference>
<dbReference type="InterPro" id="IPR023213">
    <property type="entry name" value="CAT-like_dom_sf"/>
</dbReference>
<dbReference type="RefSeq" id="XP_044343085.1">
    <property type="nucleotide sequence ID" value="XM_044487150.1"/>
</dbReference>
<dbReference type="Gene3D" id="3.30.559.10">
    <property type="entry name" value="Chloramphenicol acetyltransferase-like domain"/>
    <property type="match status" value="2"/>
</dbReference>
<dbReference type="InterPro" id="IPR051283">
    <property type="entry name" value="Sec_Metabolite_Acyltrans"/>
</dbReference>
<dbReference type="OrthoDB" id="595207at2759"/>
<dbReference type="Gramene" id="TraesWEE_scaffold_060674_01G000400.1">
    <property type="protein sequence ID" value="TraesWEE_scaffold_060674_01G000400.1"/>
    <property type="gene ID" value="TraesWEE_scaffold_060674_01G000400"/>
</dbReference>
<name>A0A3B5XT05_WHEAT</name>
<dbReference type="Gramene" id="TraesLAC1A03G00003260.1">
    <property type="protein sequence ID" value="TraesLAC1A03G00003260.1.CDS1"/>
    <property type="gene ID" value="TraesLAC1A03G00003260"/>
</dbReference>
<keyword evidence="1" id="KW-0808">Transferase</keyword>
<evidence type="ECO:0000256" key="1">
    <source>
        <dbReference type="ARBA" id="ARBA00022679"/>
    </source>
</evidence>
<dbReference type="STRING" id="4565.A0A3B5XT05"/>
<organism evidence="2">
    <name type="scientific">Triticum aestivum</name>
    <name type="common">Wheat</name>
    <dbReference type="NCBI Taxonomy" id="4565"/>
    <lineage>
        <taxon>Eukaryota</taxon>
        <taxon>Viridiplantae</taxon>
        <taxon>Streptophyta</taxon>
        <taxon>Embryophyta</taxon>
        <taxon>Tracheophyta</taxon>
        <taxon>Spermatophyta</taxon>
        <taxon>Magnoliopsida</taxon>
        <taxon>Liliopsida</taxon>
        <taxon>Poales</taxon>
        <taxon>Poaceae</taxon>
        <taxon>BOP clade</taxon>
        <taxon>Pooideae</taxon>
        <taxon>Triticodae</taxon>
        <taxon>Triticeae</taxon>
        <taxon>Triticinae</taxon>
        <taxon>Triticum</taxon>
    </lineage>
</organism>
<proteinExistence type="predicted"/>
<dbReference type="GO" id="GO:0016747">
    <property type="term" value="F:acyltransferase activity, transferring groups other than amino-acyl groups"/>
    <property type="evidence" value="ECO:0000318"/>
    <property type="project" value="GO_Central"/>
</dbReference>
<dbReference type="AlphaFoldDB" id="A0A3B5XT05"/>
<gene>
    <name evidence="2" type="primary">LOC123063363</name>
</gene>
<dbReference type="PANTHER" id="PTHR31896:SF43">
    <property type="entry name" value="PROTEIN ENHANCED PSEUDOMONAS SUSCEPTIBILITY 1"/>
    <property type="match status" value="1"/>
</dbReference>
<evidence type="ECO:0000313" key="2">
    <source>
        <dbReference type="EnsemblPlants" id="TraesCS1A02G008500.1.cds1"/>
    </source>
</evidence>
<protein>
    <recommendedName>
        <fullName evidence="4">Acetyltransferase</fullName>
    </recommendedName>
</protein>
<dbReference type="Proteomes" id="UP000019116">
    <property type="component" value="Chromosome 1A"/>
</dbReference>
<dbReference type="GO" id="GO:0005737">
    <property type="term" value="C:cytoplasm"/>
    <property type="evidence" value="ECO:0000318"/>
    <property type="project" value="GO_Central"/>
</dbReference>